<reference evidence="2 3" key="1">
    <citation type="journal article" date="2024" name="IMA Fungus">
        <title>Apiospora arundinis, a panoply of carbohydrate-active enzymes and secondary metabolites.</title>
        <authorList>
            <person name="Sorensen T."/>
            <person name="Petersen C."/>
            <person name="Muurmann A.T."/>
            <person name="Christiansen J.V."/>
            <person name="Brundto M.L."/>
            <person name="Overgaard C.K."/>
            <person name="Boysen A.T."/>
            <person name="Wollenberg R.D."/>
            <person name="Larsen T.O."/>
            <person name="Sorensen J.L."/>
            <person name="Nielsen K.L."/>
            <person name="Sondergaard T.E."/>
        </authorList>
    </citation>
    <scope>NUCLEOTIDE SEQUENCE [LARGE SCALE GENOMIC DNA]</scope>
    <source>
        <strain evidence="2 3">AAU 773</strain>
    </source>
</reference>
<protein>
    <submittedName>
        <fullName evidence="2">Uncharacterized protein</fullName>
    </submittedName>
</protein>
<accession>A0ABR2J8B3</accession>
<evidence type="ECO:0000313" key="2">
    <source>
        <dbReference type="EMBL" id="KAK8873806.1"/>
    </source>
</evidence>
<feature type="region of interest" description="Disordered" evidence="1">
    <location>
        <begin position="1"/>
        <end position="23"/>
    </location>
</feature>
<dbReference type="EMBL" id="JAPCWZ010000003">
    <property type="protein sequence ID" value="KAK8873806.1"/>
    <property type="molecule type" value="Genomic_DNA"/>
</dbReference>
<name>A0ABR2J8B3_9PEZI</name>
<proteinExistence type="predicted"/>
<organism evidence="2 3">
    <name type="scientific">Apiospora arundinis</name>
    <dbReference type="NCBI Taxonomy" id="335852"/>
    <lineage>
        <taxon>Eukaryota</taxon>
        <taxon>Fungi</taxon>
        <taxon>Dikarya</taxon>
        <taxon>Ascomycota</taxon>
        <taxon>Pezizomycotina</taxon>
        <taxon>Sordariomycetes</taxon>
        <taxon>Xylariomycetidae</taxon>
        <taxon>Amphisphaeriales</taxon>
        <taxon>Apiosporaceae</taxon>
        <taxon>Apiospora</taxon>
    </lineage>
</organism>
<gene>
    <name evidence="2" type="ORF">PGQ11_004320</name>
</gene>
<dbReference type="Proteomes" id="UP001390339">
    <property type="component" value="Unassembled WGS sequence"/>
</dbReference>
<comment type="caution">
    <text evidence="2">The sequence shown here is derived from an EMBL/GenBank/DDBJ whole genome shotgun (WGS) entry which is preliminary data.</text>
</comment>
<sequence length="43" mass="4676">MAELGKPSQATAQRVRAQGKSVLPFQARTGTHVGSWIRNVRNA</sequence>
<keyword evidence="3" id="KW-1185">Reference proteome</keyword>
<evidence type="ECO:0000256" key="1">
    <source>
        <dbReference type="SAM" id="MobiDB-lite"/>
    </source>
</evidence>
<evidence type="ECO:0000313" key="3">
    <source>
        <dbReference type="Proteomes" id="UP001390339"/>
    </source>
</evidence>